<feature type="domain" description="MULE transposase" evidence="6">
    <location>
        <begin position="179"/>
        <end position="275"/>
    </location>
</feature>
<evidence type="ECO:0000259" key="6">
    <source>
        <dbReference type="Pfam" id="PF10551"/>
    </source>
</evidence>
<sequence>MLTIVESKRKKSTLLFDNYRYTQDKIKNTTIYWKCANRSCSSRALQQDSNPPKMTKPHNHESNEVQCKVEEFRMNLKRRIEDSPQPVKKIYREEIIALHTTSPHVTPFTPMFHEMKTSLYNARNSSYPPAPRDINDVKIEGIWSKTLNGELFLLHTLKHSIFGTLESLKQLSECDYDHLFFDGTFKSCPSPFYQLYSVHSVINDLSTPKLYTSLSDKQGPTYISLFNSLLNLCHVNGICLNPKFVTIDFEQAAINALKLIFLNAIVKACNFHFNKCIYTKLQELGFQSAFINKKSTDINEINVRNLYKKTCALAFMPPQEISKLWVMIMDEYQDIDNIDAFYDYLTDTWIDNDALFDYTLWNYYDFESLRTNNNLEGWHHRLNSDLNNVVHPHFYMFIRAIQNDYA</sequence>
<dbReference type="Pfam" id="PF04500">
    <property type="entry name" value="FLYWCH"/>
    <property type="match status" value="1"/>
</dbReference>
<dbReference type="AlphaFoldDB" id="A0A819FK54"/>
<evidence type="ECO:0000256" key="4">
    <source>
        <dbReference type="SAM" id="MobiDB-lite"/>
    </source>
</evidence>
<keyword evidence="3" id="KW-0862">Zinc</keyword>
<dbReference type="EMBL" id="CAJOAX010003733">
    <property type="protein sequence ID" value="CAF3870143.1"/>
    <property type="molecule type" value="Genomic_DNA"/>
</dbReference>
<dbReference type="GO" id="GO:0008270">
    <property type="term" value="F:zinc ion binding"/>
    <property type="evidence" value="ECO:0007669"/>
    <property type="project" value="UniProtKB-KW"/>
</dbReference>
<gene>
    <name evidence="8" type="ORF">OTI717_LOCUS22178</name>
    <name evidence="7" type="ORF">RFH988_LOCUS9324</name>
</gene>
<evidence type="ECO:0008006" key="10">
    <source>
        <dbReference type="Google" id="ProtNLM"/>
    </source>
</evidence>
<dbReference type="Proteomes" id="UP000663882">
    <property type="component" value="Unassembled WGS sequence"/>
</dbReference>
<protein>
    <recommendedName>
        <fullName evidence="10">MULE transposase domain-containing protein</fullName>
    </recommendedName>
</protein>
<feature type="region of interest" description="Disordered" evidence="4">
    <location>
        <begin position="43"/>
        <end position="64"/>
    </location>
</feature>
<accession>A0A819FK54</accession>
<proteinExistence type="predicted"/>
<dbReference type="Gene3D" id="2.20.25.240">
    <property type="match status" value="1"/>
</dbReference>
<evidence type="ECO:0000256" key="3">
    <source>
        <dbReference type="ARBA" id="ARBA00022833"/>
    </source>
</evidence>
<evidence type="ECO:0000259" key="5">
    <source>
        <dbReference type="Pfam" id="PF04500"/>
    </source>
</evidence>
<keyword evidence="1" id="KW-0479">Metal-binding</keyword>
<dbReference type="EMBL" id="CAJNOO010000329">
    <property type="protein sequence ID" value="CAF0907853.1"/>
    <property type="molecule type" value="Genomic_DNA"/>
</dbReference>
<name>A0A819FK54_9BILA</name>
<comment type="caution">
    <text evidence="8">The sequence shown here is derived from an EMBL/GenBank/DDBJ whole genome shotgun (WGS) entry which is preliminary data.</text>
</comment>
<evidence type="ECO:0000313" key="7">
    <source>
        <dbReference type="EMBL" id="CAF0907853.1"/>
    </source>
</evidence>
<evidence type="ECO:0000256" key="1">
    <source>
        <dbReference type="ARBA" id="ARBA00022723"/>
    </source>
</evidence>
<dbReference type="Proteomes" id="UP000663823">
    <property type="component" value="Unassembled WGS sequence"/>
</dbReference>
<dbReference type="Pfam" id="PF10551">
    <property type="entry name" value="MULE"/>
    <property type="match status" value="1"/>
</dbReference>
<feature type="domain" description="FLYWCH-type" evidence="5">
    <location>
        <begin position="5"/>
        <end position="60"/>
    </location>
</feature>
<dbReference type="PANTHER" id="PTHR47160:SF10">
    <property type="entry name" value="MULE TRANSPOSASE DOMAIN-CONTAINING PROTEIN"/>
    <property type="match status" value="1"/>
</dbReference>
<dbReference type="PANTHER" id="PTHR47160">
    <property type="entry name" value="PUTATIVE-RELATED"/>
    <property type="match status" value="1"/>
</dbReference>
<dbReference type="InterPro" id="IPR007588">
    <property type="entry name" value="Znf_FLYWCH"/>
</dbReference>
<organism evidence="8 9">
    <name type="scientific">Rotaria sordida</name>
    <dbReference type="NCBI Taxonomy" id="392033"/>
    <lineage>
        <taxon>Eukaryota</taxon>
        <taxon>Metazoa</taxon>
        <taxon>Spiralia</taxon>
        <taxon>Gnathifera</taxon>
        <taxon>Rotifera</taxon>
        <taxon>Eurotatoria</taxon>
        <taxon>Bdelloidea</taxon>
        <taxon>Philodinida</taxon>
        <taxon>Philodinidae</taxon>
        <taxon>Rotaria</taxon>
    </lineage>
</organism>
<dbReference type="InterPro" id="IPR018289">
    <property type="entry name" value="MULE_transposase_dom"/>
</dbReference>
<evidence type="ECO:0000313" key="8">
    <source>
        <dbReference type="EMBL" id="CAF3870143.1"/>
    </source>
</evidence>
<keyword evidence="2" id="KW-0863">Zinc-finger</keyword>
<dbReference type="OrthoDB" id="6123510at2759"/>
<evidence type="ECO:0000313" key="9">
    <source>
        <dbReference type="Proteomes" id="UP000663823"/>
    </source>
</evidence>
<evidence type="ECO:0000256" key="2">
    <source>
        <dbReference type="ARBA" id="ARBA00022771"/>
    </source>
</evidence>
<reference evidence="8" key="1">
    <citation type="submission" date="2021-02" db="EMBL/GenBank/DDBJ databases">
        <authorList>
            <person name="Nowell W R."/>
        </authorList>
    </citation>
    <scope>NUCLEOTIDE SEQUENCE</scope>
</reference>
<feature type="compositionally biased region" description="Polar residues" evidence="4">
    <location>
        <begin position="43"/>
        <end position="52"/>
    </location>
</feature>